<evidence type="ECO:0000256" key="5">
    <source>
        <dbReference type="ARBA" id="ARBA00022842"/>
    </source>
</evidence>
<dbReference type="PROSITE" id="PS50142">
    <property type="entry name" value="RNASE_3_2"/>
    <property type="match status" value="1"/>
</dbReference>
<dbReference type="Pfam" id="PF00035">
    <property type="entry name" value="dsrm"/>
    <property type="match status" value="1"/>
</dbReference>
<dbReference type="InterPro" id="IPR011907">
    <property type="entry name" value="RNase_III"/>
</dbReference>
<proteinExistence type="inferred from homology"/>
<organism evidence="8 9">
    <name type="scientific">Tritrichomonas musculus</name>
    <dbReference type="NCBI Taxonomy" id="1915356"/>
    <lineage>
        <taxon>Eukaryota</taxon>
        <taxon>Metamonada</taxon>
        <taxon>Parabasalia</taxon>
        <taxon>Tritrichomonadida</taxon>
        <taxon>Tritrichomonadidae</taxon>
        <taxon>Tritrichomonas</taxon>
    </lineage>
</organism>
<keyword evidence="2" id="KW-0479">Metal-binding</keyword>
<evidence type="ECO:0000259" key="7">
    <source>
        <dbReference type="PROSITE" id="PS50142"/>
    </source>
</evidence>
<keyword evidence="4" id="KW-0378">Hydrolase</keyword>
<dbReference type="SUPFAM" id="SSF69065">
    <property type="entry name" value="RNase III domain-like"/>
    <property type="match status" value="1"/>
</dbReference>
<comment type="caution">
    <text evidence="8">The sequence shown here is derived from an EMBL/GenBank/DDBJ whole genome shotgun (WGS) entry which is preliminary data.</text>
</comment>
<dbReference type="EMBL" id="JAPFFF010000184">
    <property type="protein sequence ID" value="KAK8835298.1"/>
    <property type="molecule type" value="Genomic_DNA"/>
</dbReference>
<keyword evidence="9" id="KW-1185">Reference proteome</keyword>
<evidence type="ECO:0000256" key="6">
    <source>
        <dbReference type="ARBA" id="ARBA00022884"/>
    </source>
</evidence>
<protein>
    <recommendedName>
        <fullName evidence="7">RNase III domain-containing protein</fullName>
    </recommendedName>
</protein>
<dbReference type="SMART" id="SM00535">
    <property type="entry name" value="RIBOc"/>
    <property type="match status" value="1"/>
</dbReference>
<evidence type="ECO:0000313" key="9">
    <source>
        <dbReference type="Proteomes" id="UP001470230"/>
    </source>
</evidence>
<keyword evidence="3" id="KW-0255">Endonuclease</keyword>
<evidence type="ECO:0000256" key="4">
    <source>
        <dbReference type="ARBA" id="ARBA00022801"/>
    </source>
</evidence>
<dbReference type="PANTHER" id="PTHR14950:SF37">
    <property type="entry name" value="ENDORIBONUCLEASE DICER"/>
    <property type="match status" value="1"/>
</dbReference>
<dbReference type="CDD" id="cd00593">
    <property type="entry name" value="RIBOc"/>
    <property type="match status" value="1"/>
</dbReference>
<dbReference type="Gene3D" id="1.10.1520.10">
    <property type="entry name" value="Ribonuclease III domain"/>
    <property type="match status" value="1"/>
</dbReference>
<evidence type="ECO:0000313" key="8">
    <source>
        <dbReference type="EMBL" id="KAK8835298.1"/>
    </source>
</evidence>
<sequence length="351" mass="40611">MEEKLLFKMVQGQIGYNFKNLDLLKQAFIRKSYTEENGGEDNEVLEFIGDKVLDFVVVRLLSQRYGHLENVYRCDRNEGELTSLKSKMVGKKSLALRMDELGFAQHLIMGESDIQNNINEEFSVKEDLFEAIIGAVAIDSCWNLNDIQSVVEIMLNPDSFLINEEETNYVIIIQEWELKKNGVIPLYKYYEGSYESTWYIPFDGISQSFNSILPSCPSEVRFRCELKLLDSLPIFRAFGSSKSEARKAVCKLAYDYLKKHDLLFSIRDEIENPNKKDAINQLEILARRGYFSIPIYNFKEKYDNNGNPIWKCSCNIKEYDVCFCAESSSKKYSKKSAAFEMLKHILSKGDK</sequence>
<dbReference type="Gene3D" id="3.30.160.20">
    <property type="match status" value="1"/>
</dbReference>
<evidence type="ECO:0000256" key="1">
    <source>
        <dbReference type="ARBA" id="ARBA00022722"/>
    </source>
</evidence>
<dbReference type="InterPro" id="IPR000999">
    <property type="entry name" value="RNase_III_dom"/>
</dbReference>
<name>A0ABR2GN03_9EUKA</name>
<dbReference type="HAMAP" id="MF_00104">
    <property type="entry name" value="RNase_III"/>
    <property type="match status" value="1"/>
</dbReference>
<evidence type="ECO:0000256" key="2">
    <source>
        <dbReference type="ARBA" id="ARBA00022723"/>
    </source>
</evidence>
<keyword evidence="6" id="KW-0694">RNA-binding</keyword>
<keyword evidence="5" id="KW-0460">Magnesium</keyword>
<reference evidence="8 9" key="1">
    <citation type="submission" date="2024-04" db="EMBL/GenBank/DDBJ databases">
        <title>Tritrichomonas musculus Genome.</title>
        <authorList>
            <person name="Alves-Ferreira E."/>
            <person name="Grigg M."/>
            <person name="Lorenzi H."/>
            <person name="Galac M."/>
        </authorList>
    </citation>
    <scope>NUCLEOTIDE SEQUENCE [LARGE SCALE GENOMIC DNA]</scope>
    <source>
        <strain evidence="8 9">EAF2021</strain>
    </source>
</reference>
<evidence type="ECO:0000256" key="3">
    <source>
        <dbReference type="ARBA" id="ARBA00022759"/>
    </source>
</evidence>
<dbReference type="PANTHER" id="PTHR14950">
    <property type="entry name" value="DICER-RELATED"/>
    <property type="match status" value="1"/>
</dbReference>
<accession>A0ABR2GN03</accession>
<dbReference type="SUPFAM" id="SSF54768">
    <property type="entry name" value="dsRNA-binding domain-like"/>
    <property type="match status" value="2"/>
</dbReference>
<gene>
    <name evidence="8" type="ORF">M9Y10_013503</name>
</gene>
<dbReference type="Proteomes" id="UP001470230">
    <property type="component" value="Unassembled WGS sequence"/>
</dbReference>
<keyword evidence="1" id="KW-0540">Nuclease</keyword>
<dbReference type="Pfam" id="PF14622">
    <property type="entry name" value="Ribonucleas_3_3"/>
    <property type="match status" value="1"/>
</dbReference>
<dbReference type="InterPro" id="IPR014720">
    <property type="entry name" value="dsRBD_dom"/>
</dbReference>
<feature type="domain" description="RNase III" evidence="7">
    <location>
        <begin position="7"/>
        <end position="141"/>
    </location>
</feature>
<dbReference type="InterPro" id="IPR036389">
    <property type="entry name" value="RNase_III_sf"/>
</dbReference>